<reference evidence="2" key="1">
    <citation type="submission" date="2023-10" db="EMBL/GenBank/DDBJ databases">
        <title>Genome assembly of Pristionchus species.</title>
        <authorList>
            <person name="Yoshida K."/>
            <person name="Sommer R.J."/>
        </authorList>
    </citation>
    <scope>NUCLEOTIDE SEQUENCE</scope>
    <source>
        <strain evidence="2">RS0144</strain>
    </source>
</reference>
<feature type="compositionally biased region" description="Low complexity" evidence="1">
    <location>
        <begin position="47"/>
        <end position="57"/>
    </location>
</feature>
<gene>
    <name evidence="2" type="ORF">PENTCL1PPCAC_5097</name>
</gene>
<dbReference type="PANTHER" id="PTHR38608:SF4">
    <property type="entry name" value="PROTEIN CBG07207"/>
    <property type="match status" value="1"/>
</dbReference>
<keyword evidence="3" id="KW-1185">Reference proteome</keyword>
<evidence type="ECO:0000313" key="3">
    <source>
        <dbReference type="Proteomes" id="UP001432027"/>
    </source>
</evidence>
<comment type="caution">
    <text evidence="2">The sequence shown here is derived from an EMBL/GenBank/DDBJ whole genome shotgun (WGS) entry which is preliminary data.</text>
</comment>
<organism evidence="2 3">
    <name type="scientific">Pristionchus entomophagus</name>
    <dbReference type="NCBI Taxonomy" id="358040"/>
    <lineage>
        <taxon>Eukaryota</taxon>
        <taxon>Metazoa</taxon>
        <taxon>Ecdysozoa</taxon>
        <taxon>Nematoda</taxon>
        <taxon>Chromadorea</taxon>
        <taxon>Rhabditida</taxon>
        <taxon>Rhabditina</taxon>
        <taxon>Diplogasteromorpha</taxon>
        <taxon>Diplogasteroidea</taxon>
        <taxon>Neodiplogasteridae</taxon>
        <taxon>Pristionchus</taxon>
    </lineage>
</organism>
<evidence type="ECO:0008006" key="4">
    <source>
        <dbReference type="Google" id="ProtNLM"/>
    </source>
</evidence>
<accession>A0AAV5SJY4</accession>
<dbReference type="AlphaFoldDB" id="A0AAV5SJY4"/>
<dbReference type="EMBL" id="BTSX01000002">
    <property type="protein sequence ID" value="GMS82922.1"/>
    <property type="molecule type" value="Genomic_DNA"/>
</dbReference>
<protein>
    <recommendedName>
        <fullName evidence="4">BLOC-1-related complex subunit 5</fullName>
    </recommendedName>
</protein>
<name>A0AAV5SJY4_9BILA</name>
<evidence type="ECO:0000256" key="1">
    <source>
        <dbReference type="SAM" id="MobiDB-lite"/>
    </source>
</evidence>
<dbReference type="PANTHER" id="PTHR38608">
    <property type="entry name" value="PROTEIN CBG07207"/>
    <property type="match status" value="1"/>
</dbReference>
<sequence length="245" mass="26809">STMIGMINLPNEGPVDFYAAPAAKMIDEPPARLQRIGRPTTLANLGSLPEVSPSSSEKPPPSPATREKYRVSLGLFSQQRQVQTSHGYCADGRKCQDGRPVPPYTPSKLWNELLMRKMVNKIQAEVASPVEHLQSMEKTFGRMSLLNRQTSRSEPNLCSEDMTTTARFCDACSAAIDEQLAMVEEMKERSLSDIFSPRVNLINEAAERADSDSALNDLVADLLMPPMSSATSAPGSTQNLCDECS</sequence>
<dbReference type="Proteomes" id="UP001432027">
    <property type="component" value="Unassembled WGS sequence"/>
</dbReference>
<proteinExistence type="predicted"/>
<feature type="non-terminal residue" evidence="2">
    <location>
        <position position="1"/>
    </location>
</feature>
<feature type="region of interest" description="Disordered" evidence="1">
    <location>
        <begin position="36"/>
        <end position="66"/>
    </location>
</feature>
<evidence type="ECO:0000313" key="2">
    <source>
        <dbReference type="EMBL" id="GMS82922.1"/>
    </source>
</evidence>